<keyword evidence="2" id="KW-0378">Hydrolase</keyword>
<keyword evidence="2" id="KW-0067">ATP-binding</keyword>
<evidence type="ECO:0000259" key="1">
    <source>
        <dbReference type="PROSITE" id="PS51194"/>
    </source>
</evidence>
<dbReference type="PANTHER" id="PTHR47958">
    <property type="entry name" value="ATP-DEPENDENT RNA HELICASE DBP3"/>
    <property type="match status" value="1"/>
</dbReference>
<keyword evidence="2" id="KW-0547">Nucleotide-binding</keyword>
<dbReference type="PROSITE" id="PS51194">
    <property type="entry name" value="HELICASE_CTER"/>
    <property type="match status" value="1"/>
</dbReference>
<evidence type="ECO:0000313" key="3">
    <source>
        <dbReference type="Proteomes" id="UP000728185"/>
    </source>
</evidence>
<feature type="domain" description="Helicase C-terminal" evidence="1">
    <location>
        <begin position="1"/>
        <end position="92"/>
    </location>
</feature>
<dbReference type="GO" id="GO:0004386">
    <property type="term" value="F:helicase activity"/>
    <property type="evidence" value="ECO:0007669"/>
    <property type="project" value="UniProtKB-KW"/>
</dbReference>
<dbReference type="AlphaFoldDB" id="A0A8E0RPR7"/>
<dbReference type="EMBL" id="LUCM01010021">
    <property type="protein sequence ID" value="KAA0186020.1"/>
    <property type="molecule type" value="Genomic_DNA"/>
</dbReference>
<dbReference type="SMART" id="SM00490">
    <property type="entry name" value="HELICc"/>
    <property type="match status" value="1"/>
</dbReference>
<reference evidence="2" key="1">
    <citation type="submission" date="2019-05" db="EMBL/GenBank/DDBJ databases">
        <title>Annotation for the trematode Fasciolopsis buski.</title>
        <authorList>
            <person name="Choi Y.-J."/>
        </authorList>
    </citation>
    <scope>NUCLEOTIDE SEQUENCE</scope>
    <source>
        <strain evidence="2">HT</strain>
        <tissue evidence="2">Whole worm</tissue>
    </source>
</reference>
<gene>
    <name evidence="2" type="ORF">FBUS_07890</name>
</gene>
<comment type="caution">
    <text evidence="2">The sequence shown here is derived from an EMBL/GenBank/DDBJ whole genome shotgun (WGS) entry which is preliminary data.</text>
</comment>
<name>A0A8E0RPR7_9TREM</name>
<proteinExistence type="predicted"/>
<organism evidence="2 3">
    <name type="scientific">Fasciolopsis buskii</name>
    <dbReference type="NCBI Taxonomy" id="27845"/>
    <lineage>
        <taxon>Eukaryota</taxon>
        <taxon>Metazoa</taxon>
        <taxon>Spiralia</taxon>
        <taxon>Lophotrochozoa</taxon>
        <taxon>Platyhelminthes</taxon>
        <taxon>Trematoda</taxon>
        <taxon>Digenea</taxon>
        <taxon>Plagiorchiida</taxon>
        <taxon>Echinostomata</taxon>
        <taxon>Echinostomatoidea</taxon>
        <taxon>Fasciolidae</taxon>
        <taxon>Fasciolopsis</taxon>
    </lineage>
</organism>
<dbReference type="OrthoDB" id="10265785at2759"/>
<dbReference type="Pfam" id="PF00271">
    <property type="entry name" value="Helicase_C"/>
    <property type="match status" value="1"/>
</dbReference>
<dbReference type="SUPFAM" id="SSF52540">
    <property type="entry name" value="P-loop containing nucleoside triphosphate hydrolases"/>
    <property type="match status" value="1"/>
</dbReference>
<accession>A0A8E0RPR7</accession>
<protein>
    <submittedName>
        <fullName evidence="2">ATP-dependent RNA helicase FAL1</fullName>
    </submittedName>
</protein>
<dbReference type="Proteomes" id="UP000728185">
    <property type="component" value="Unassembled WGS sequence"/>
</dbReference>
<sequence length="92" mass="10323">MTAFRSGLSRVLISTDLLARTIDVKQISMVIIFDLPATLENYVHRIGRGGRFGRKGVAIYIFTLADRRTSKELETLHSTKISELPVDVADLF</sequence>
<keyword evidence="3" id="KW-1185">Reference proteome</keyword>
<dbReference type="Gene3D" id="3.40.50.300">
    <property type="entry name" value="P-loop containing nucleotide triphosphate hydrolases"/>
    <property type="match status" value="1"/>
</dbReference>
<dbReference type="InterPro" id="IPR027417">
    <property type="entry name" value="P-loop_NTPase"/>
</dbReference>
<evidence type="ECO:0000313" key="2">
    <source>
        <dbReference type="EMBL" id="KAA0186020.1"/>
    </source>
</evidence>
<keyword evidence="2" id="KW-0347">Helicase</keyword>
<dbReference type="InterPro" id="IPR001650">
    <property type="entry name" value="Helicase_C-like"/>
</dbReference>